<reference evidence="1 2" key="1">
    <citation type="submission" date="2017-05" db="EMBL/GenBank/DDBJ databases">
        <title>The Genome Sequence of Enterococcus faecium 6F2_DIV0138.</title>
        <authorList>
            <consortium name="The Broad Institute Genomics Platform"/>
            <consortium name="The Broad Institute Genomic Center for Infectious Diseases"/>
            <person name="Earl A."/>
            <person name="Manson A."/>
            <person name="Schwartman J."/>
            <person name="Gilmore M."/>
            <person name="Abouelleil A."/>
            <person name="Cao P."/>
            <person name="Chapman S."/>
            <person name="Cusick C."/>
            <person name="Shea T."/>
            <person name="Young S."/>
            <person name="Neafsey D."/>
            <person name="Nusbaum C."/>
            <person name="Birren B."/>
        </authorList>
    </citation>
    <scope>NUCLEOTIDE SEQUENCE [LARGE SCALE GENOMIC DNA]</scope>
    <source>
        <strain evidence="1 2">6F2_DIV0138</strain>
    </source>
</reference>
<dbReference type="AlphaFoldDB" id="A0AB73N785"/>
<comment type="caution">
    <text evidence="1">The sequence shown here is derived from an EMBL/GenBank/DDBJ whole genome shotgun (WGS) entry which is preliminary data.</text>
</comment>
<evidence type="ECO:0000313" key="1">
    <source>
        <dbReference type="EMBL" id="OTO00431.1"/>
    </source>
</evidence>
<evidence type="ECO:0008006" key="3">
    <source>
        <dbReference type="Google" id="ProtNLM"/>
    </source>
</evidence>
<dbReference type="RefSeq" id="WP_086324907.1">
    <property type="nucleotide sequence ID" value="NZ_NGLB01000001.1"/>
</dbReference>
<sequence>MLNYEIDNKVVEVVFTLDAINALDQIYAVEMHGIKFGFGVQHVLSDLEQGNPIAVANVLQAVQVGKPTKVGKFSIERFMIENNNVEQLCNALLEEIKKQPLTKTIAKKMEDQTAEAAQTIE</sequence>
<organism evidence="1 2">
    <name type="scientific">Enterococcus faecium</name>
    <name type="common">Streptococcus faecium</name>
    <dbReference type="NCBI Taxonomy" id="1352"/>
    <lineage>
        <taxon>Bacteria</taxon>
        <taxon>Bacillati</taxon>
        <taxon>Bacillota</taxon>
        <taxon>Bacilli</taxon>
        <taxon>Lactobacillales</taxon>
        <taxon>Enterococcaceae</taxon>
        <taxon>Enterococcus</taxon>
    </lineage>
</organism>
<evidence type="ECO:0000313" key="2">
    <source>
        <dbReference type="Proteomes" id="UP000194737"/>
    </source>
</evidence>
<dbReference type="Proteomes" id="UP000194737">
    <property type="component" value="Unassembled WGS sequence"/>
</dbReference>
<dbReference type="Pfam" id="PF12363">
    <property type="entry name" value="Phage_TAC_12"/>
    <property type="match status" value="1"/>
</dbReference>
<gene>
    <name evidence="1" type="ORF">A5804_001941</name>
</gene>
<dbReference type="EMBL" id="NGLB01000001">
    <property type="protein sequence ID" value="OTO00431.1"/>
    <property type="molecule type" value="Genomic_DNA"/>
</dbReference>
<name>A0AB73N785_ENTFC</name>
<proteinExistence type="predicted"/>
<protein>
    <recommendedName>
        <fullName evidence="3">Phage protein</fullName>
    </recommendedName>
</protein>
<accession>A0AB73N785</accession>
<dbReference type="InterPro" id="IPR024410">
    <property type="entry name" value="Phage_TAC_12"/>
</dbReference>